<name>A0A6G1FRG3_9PEZI</name>
<dbReference type="AlphaFoldDB" id="A0A6G1FRG3"/>
<evidence type="ECO:0000313" key="12">
    <source>
        <dbReference type="RefSeq" id="XP_033530015.1"/>
    </source>
</evidence>
<keyword evidence="7" id="KW-1015">Disulfide bond</keyword>
<evidence type="ECO:0000313" key="11">
    <source>
        <dbReference type="Proteomes" id="UP000504638"/>
    </source>
</evidence>
<evidence type="ECO:0000256" key="5">
    <source>
        <dbReference type="ARBA" id="ARBA00022622"/>
    </source>
</evidence>
<keyword evidence="8" id="KW-0449">Lipoprotein</keyword>
<sequence>MLSASQSAPPTFPDMDWTCIKTQPQYTALVPKCAQYCHANGLQNNDCPIDDFICHCKNFWGTASLIEPCSDDPALYQCTQEETLYFVGLAGSFCEFWNATADAAQEAVKRKCGKDCKPSSTKYKSVGTGTPKW</sequence>
<accession>A0A6G1FRG3</accession>
<reference evidence="12" key="3">
    <citation type="submission" date="2025-04" db="UniProtKB">
        <authorList>
            <consortium name="RefSeq"/>
        </authorList>
    </citation>
    <scope>IDENTIFICATION</scope>
    <source>
        <strain evidence="12">CBS 781.70</strain>
    </source>
</reference>
<feature type="domain" description="CFEM" evidence="9">
    <location>
        <begin position="29"/>
        <end position="95"/>
    </location>
</feature>
<protein>
    <recommendedName>
        <fullName evidence="9">CFEM domain-containing protein</fullName>
    </recommendedName>
</protein>
<evidence type="ECO:0000256" key="2">
    <source>
        <dbReference type="ARBA" id="ARBA00004613"/>
    </source>
</evidence>
<evidence type="ECO:0000259" key="9">
    <source>
        <dbReference type="Pfam" id="PF05730"/>
    </source>
</evidence>
<keyword evidence="6" id="KW-0732">Signal</keyword>
<evidence type="ECO:0000256" key="1">
    <source>
        <dbReference type="ARBA" id="ARBA00004589"/>
    </source>
</evidence>
<dbReference type="GO" id="GO:0098552">
    <property type="term" value="C:side of membrane"/>
    <property type="evidence" value="ECO:0007669"/>
    <property type="project" value="UniProtKB-KW"/>
</dbReference>
<keyword evidence="5" id="KW-0472">Membrane</keyword>
<dbReference type="InterPro" id="IPR008427">
    <property type="entry name" value="Extracellular_membr_CFEM_dom"/>
</dbReference>
<keyword evidence="4" id="KW-0964">Secreted</keyword>
<evidence type="ECO:0000256" key="8">
    <source>
        <dbReference type="ARBA" id="ARBA00023288"/>
    </source>
</evidence>
<dbReference type="OrthoDB" id="3932980at2759"/>
<comment type="similarity">
    <text evidence="3">Belongs to the RBT5 family.</text>
</comment>
<evidence type="ECO:0000256" key="6">
    <source>
        <dbReference type="ARBA" id="ARBA00022729"/>
    </source>
</evidence>
<keyword evidence="5" id="KW-0325">Glycoprotein</keyword>
<dbReference type="Pfam" id="PF05730">
    <property type="entry name" value="CFEM"/>
    <property type="match status" value="1"/>
</dbReference>
<organism evidence="10">
    <name type="scientific">Eremomyces bilateralis CBS 781.70</name>
    <dbReference type="NCBI Taxonomy" id="1392243"/>
    <lineage>
        <taxon>Eukaryota</taxon>
        <taxon>Fungi</taxon>
        <taxon>Dikarya</taxon>
        <taxon>Ascomycota</taxon>
        <taxon>Pezizomycotina</taxon>
        <taxon>Dothideomycetes</taxon>
        <taxon>Dothideomycetes incertae sedis</taxon>
        <taxon>Eremomycetales</taxon>
        <taxon>Eremomycetaceae</taxon>
        <taxon>Eremomyces</taxon>
    </lineage>
</organism>
<evidence type="ECO:0000256" key="7">
    <source>
        <dbReference type="ARBA" id="ARBA00023157"/>
    </source>
</evidence>
<evidence type="ECO:0000313" key="10">
    <source>
        <dbReference type="EMBL" id="KAF1808384.1"/>
    </source>
</evidence>
<dbReference type="GO" id="GO:0005576">
    <property type="term" value="C:extracellular region"/>
    <property type="evidence" value="ECO:0007669"/>
    <property type="project" value="UniProtKB-SubCell"/>
</dbReference>
<evidence type="ECO:0000256" key="4">
    <source>
        <dbReference type="ARBA" id="ARBA00022525"/>
    </source>
</evidence>
<evidence type="ECO:0000256" key="3">
    <source>
        <dbReference type="ARBA" id="ARBA00010031"/>
    </source>
</evidence>
<proteinExistence type="inferred from homology"/>
<comment type="subcellular location">
    <subcellularLocation>
        <location evidence="1">Membrane</location>
        <topology evidence="1">Lipid-anchor</topology>
        <topology evidence="1">GPI-anchor</topology>
    </subcellularLocation>
    <subcellularLocation>
        <location evidence="2">Secreted</location>
    </subcellularLocation>
</comment>
<reference evidence="10 12" key="1">
    <citation type="submission" date="2020-01" db="EMBL/GenBank/DDBJ databases">
        <authorList>
            <consortium name="DOE Joint Genome Institute"/>
            <person name="Haridas S."/>
            <person name="Albert R."/>
            <person name="Binder M."/>
            <person name="Bloem J."/>
            <person name="Labutti K."/>
            <person name="Salamov A."/>
            <person name="Andreopoulos B."/>
            <person name="Baker S.E."/>
            <person name="Barry K."/>
            <person name="Bills G."/>
            <person name="Bluhm B.H."/>
            <person name="Cannon C."/>
            <person name="Castanera R."/>
            <person name="Culley D.E."/>
            <person name="Daum C."/>
            <person name="Ezra D."/>
            <person name="Gonzalez J.B."/>
            <person name="Henrissat B."/>
            <person name="Kuo A."/>
            <person name="Liang C."/>
            <person name="Lipzen A."/>
            <person name="Lutzoni F."/>
            <person name="Magnuson J."/>
            <person name="Mondo S."/>
            <person name="Nolan M."/>
            <person name="Ohm R."/>
            <person name="Pangilinan J."/>
            <person name="Park H.-J."/>
            <person name="Ramirez L."/>
            <person name="Alfaro M."/>
            <person name="Sun H."/>
            <person name="Tritt A."/>
            <person name="Yoshinaga Y."/>
            <person name="Zwiers L.-H."/>
            <person name="Turgeon B.G."/>
            <person name="Goodwin S.B."/>
            <person name="Spatafora J.W."/>
            <person name="Crous P.W."/>
            <person name="Grigoriev I.V."/>
        </authorList>
    </citation>
    <scope>NUCLEOTIDE SEQUENCE</scope>
    <source>
        <strain evidence="10 12">CBS 781.70</strain>
    </source>
</reference>
<gene>
    <name evidence="10 12" type="ORF">P152DRAFT_477414</name>
</gene>
<dbReference type="GeneID" id="54422151"/>
<keyword evidence="5" id="KW-0336">GPI-anchor</keyword>
<dbReference type="Proteomes" id="UP000504638">
    <property type="component" value="Unplaced"/>
</dbReference>
<keyword evidence="11" id="KW-1185">Reference proteome</keyword>
<dbReference type="EMBL" id="ML975185">
    <property type="protein sequence ID" value="KAF1808384.1"/>
    <property type="molecule type" value="Genomic_DNA"/>
</dbReference>
<reference evidence="12" key="2">
    <citation type="submission" date="2020-04" db="EMBL/GenBank/DDBJ databases">
        <authorList>
            <consortium name="NCBI Genome Project"/>
        </authorList>
    </citation>
    <scope>NUCLEOTIDE SEQUENCE</scope>
    <source>
        <strain evidence="12">CBS 781.70</strain>
    </source>
</reference>
<dbReference type="RefSeq" id="XP_033530015.1">
    <property type="nucleotide sequence ID" value="XM_033681581.1"/>
</dbReference>